<sequence>MRPRDCVEPIIGHLKSDDKMKRYFLTEVLGDALNVLLSASGQNLRKSLRWLYFCAGKVPPVVAVYAHSLAESIKK</sequence>
<evidence type="ECO:0000313" key="2">
    <source>
        <dbReference type="Proteomes" id="UP000078070"/>
    </source>
</evidence>
<name>A0A1A9EWP5_9GAMM</name>
<dbReference type="EMBL" id="CP015839">
    <property type="protein sequence ID" value="ANG62232.1"/>
    <property type="molecule type" value="Genomic_DNA"/>
</dbReference>
<keyword evidence="2" id="KW-1185">Reference proteome</keyword>
<dbReference type="Proteomes" id="UP000078070">
    <property type="component" value="Chromosome"/>
</dbReference>
<dbReference type="STRING" id="1821621.A8C75_06830"/>
<dbReference type="AlphaFoldDB" id="A0A1A9EWP5"/>
<reference evidence="2" key="1">
    <citation type="submission" date="2016-05" db="EMBL/GenBank/DDBJ databases">
        <authorList>
            <person name="Baek K."/>
            <person name="Yang S.-J."/>
        </authorList>
    </citation>
    <scope>NUCLEOTIDE SEQUENCE [LARGE SCALE GENOMIC DNA]</scope>
    <source>
        <strain evidence="2">ST58-10</strain>
    </source>
</reference>
<evidence type="ECO:0000313" key="1">
    <source>
        <dbReference type="EMBL" id="ANG62232.1"/>
    </source>
</evidence>
<dbReference type="PANTHER" id="PTHR33803">
    <property type="entry name" value="IS1478 TRANSPOSASE"/>
    <property type="match status" value="1"/>
</dbReference>
<accession>A0A1A9EWP5</accession>
<protein>
    <submittedName>
        <fullName evidence="1">Uncharacterized protein</fullName>
    </submittedName>
</protein>
<dbReference type="KEGG" id="mars:A8C75_06830"/>
<dbReference type="OrthoDB" id="5625049at2"/>
<reference evidence="1 2" key="2">
    <citation type="journal article" date="2018" name="Int. J. Syst. Evol. Microbiol.">
        <title>Marinobacterium aestuarii sp. nov., a benzene-degrading marine bacterium isolated from estuary sediment.</title>
        <authorList>
            <person name="Bae S.S."/>
            <person name="Jung J."/>
            <person name="Chung D."/>
            <person name="Baek K."/>
        </authorList>
    </citation>
    <scope>NUCLEOTIDE SEQUENCE [LARGE SCALE GENOMIC DNA]</scope>
    <source>
        <strain evidence="1 2">ST58-10</strain>
    </source>
</reference>
<gene>
    <name evidence="1" type="ORF">A8C75_06830</name>
</gene>
<organism evidence="1 2">
    <name type="scientific">Marinobacterium aestuarii</name>
    <dbReference type="NCBI Taxonomy" id="1821621"/>
    <lineage>
        <taxon>Bacteria</taxon>
        <taxon>Pseudomonadati</taxon>
        <taxon>Pseudomonadota</taxon>
        <taxon>Gammaproteobacteria</taxon>
        <taxon>Oceanospirillales</taxon>
        <taxon>Oceanospirillaceae</taxon>
        <taxon>Marinobacterium</taxon>
    </lineage>
</organism>
<proteinExistence type="predicted"/>
<dbReference type="PANTHER" id="PTHR33803:SF3">
    <property type="entry name" value="BLL1974 PROTEIN"/>
    <property type="match status" value="1"/>
</dbReference>